<reference evidence="2" key="1">
    <citation type="submission" date="2014-11" db="EMBL/GenBank/DDBJ databases">
        <authorList>
            <person name="Amaro Gonzalez C."/>
        </authorList>
    </citation>
    <scope>NUCLEOTIDE SEQUENCE</scope>
</reference>
<protein>
    <submittedName>
        <fullName evidence="2">Uncharacterized protein</fullName>
    </submittedName>
</protein>
<evidence type="ECO:0000313" key="2">
    <source>
        <dbReference type="EMBL" id="JAH73786.1"/>
    </source>
</evidence>
<sequence>MLFYSYIYLFIYISLFSFFSFLSGRVLRESEIRHSHSPVGLPLTKLHDSLVQHTSYMLIHNHSCICRHNSTLLQK</sequence>
<dbReference type="AlphaFoldDB" id="A0A0E9V719"/>
<keyword evidence="1" id="KW-0472">Membrane</keyword>
<feature type="transmembrane region" description="Helical" evidence="1">
    <location>
        <begin position="6"/>
        <end position="27"/>
    </location>
</feature>
<keyword evidence="1" id="KW-1133">Transmembrane helix</keyword>
<organism evidence="2">
    <name type="scientific">Anguilla anguilla</name>
    <name type="common">European freshwater eel</name>
    <name type="synonym">Muraena anguilla</name>
    <dbReference type="NCBI Taxonomy" id="7936"/>
    <lineage>
        <taxon>Eukaryota</taxon>
        <taxon>Metazoa</taxon>
        <taxon>Chordata</taxon>
        <taxon>Craniata</taxon>
        <taxon>Vertebrata</taxon>
        <taxon>Euteleostomi</taxon>
        <taxon>Actinopterygii</taxon>
        <taxon>Neopterygii</taxon>
        <taxon>Teleostei</taxon>
        <taxon>Anguilliformes</taxon>
        <taxon>Anguillidae</taxon>
        <taxon>Anguilla</taxon>
    </lineage>
</organism>
<evidence type="ECO:0000256" key="1">
    <source>
        <dbReference type="SAM" id="Phobius"/>
    </source>
</evidence>
<accession>A0A0E9V719</accession>
<reference evidence="2" key="2">
    <citation type="journal article" date="2015" name="Fish Shellfish Immunol.">
        <title>Early steps in the European eel (Anguilla anguilla)-Vibrio vulnificus interaction in the gills: Role of the RtxA13 toxin.</title>
        <authorList>
            <person name="Callol A."/>
            <person name="Pajuelo D."/>
            <person name="Ebbesson L."/>
            <person name="Teles M."/>
            <person name="MacKenzie S."/>
            <person name="Amaro C."/>
        </authorList>
    </citation>
    <scope>NUCLEOTIDE SEQUENCE</scope>
</reference>
<keyword evidence="1" id="KW-0812">Transmembrane</keyword>
<dbReference type="EMBL" id="GBXM01034791">
    <property type="protein sequence ID" value="JAH73786.1"/>
    <property type="molecule type" value="Transcribed_RNA"/>
</dbReference>
<proteinExistence type="predicted"/>
<name>A0A0E9V719_ANGAN</name>